<dbReference type="Proteomes" id="UP000009227">
    <property type="component" value="Chromosome"/>
</dbReference>
<proteinExistence type="predicted"/>
<dbReference type="STRING" id="880724.Metig_0242"/>
<dbReference type="GO" id="GO:0008757">
    <property type="term" value="F:S-adenosylmethionine-dependent methyltransferase activity"/>
    <property type="evidence" value="ECO:0007669"/>
    <property type="project" value="InterPro"/>
</dbReference>
<sequence>MKFNPQVPHEHYINNYDKKHRWISYWYQINEVISTKPQKVLEIGPGNGTISNYLKKICKINVTTVDIDKNLNPDYVCSVTELKNIFKKDSFDTVLCAQVLEHLPFRYFEESLKNIQYVTKNYAIITLPHYGINISFKIKILFGEFNFVLCIPYPKEHKFDGQHYWEIGKKGYSLRRIEKIISKYFIILKNYLIPEHPYHRVFVLKKF</sequence>
<dbReference type="OrthoDB" id="57427at2157"/>
<organism evidence="3">
    <name type="scientific">Methanotorris igneus (strain DSM 5666 / JCM 11834 / Kol 5)</name>
    <dbReference type="NCBI Taxonomy" id="880724"/>
    <lineage>
        <taxon>Archaea</taxon>
        <taxon>Methanobacteriati</taxon>
        <taxon>Methanobacteriota</taxon>
        <taxon>Methanomada group</taxon>
        <taxon>Methanococci</taxon>
        <taxon>Methanococcales</taxon>
        <taxon>Methanocaldococcaceae</taxon>
        <taxon>Methanotorris</taxon>
    </lineage>
</organism>
<evidence type="ECO:0000313" key="2">
    <source>
        <dbReference type="EMBL" id="AEF95799.1"/>
    </source>
</evidence>
<feature type="domain" description="Methyltransferase type 11" evidence="1">
    <location>
        <begin position="41"/>
        <end position="121"/>
    </location>
</feature>
<dbReference type="GO" id="GO:0032259">
    <property type="term" value="P:methylation"/>
    <property type="evidence" value="ECO:0007669"/>
    <property type="project" value="UniProtKB-KW"/>
</dbReference>
<gene>
    <name evidence="2" type="ordered locus">Metig_0242</name>
</gene>
<dbReference type="EMBL" id="CP002737">
    <property type="protein sequence ID" value="AEF95799.1"/>
    <property type="molecule type" value="Genomic_DNA"/>
</dbReference>
<keyword evidence="2" id="KW-0489">Methyltransferase</keyword>
<keyword evidence="2" id="KW-0808">Transferase</keyword>
<dbReference type="Pfam" id="PF08241">
    <property type="entry name" value="Methyltransf_11"/>
    <property type="match status" value="1"/>
</dbReference>
<protein>
    <submittedName>
        <fullName evidence="2">Methyltransferase type 12</fullName>
    </submittedName>
</protein>
<dbReference type="HOGENOM" id="CLU_1331419_0_0_2"/>
<dbReference type="InterPro" id="IPR029063">
    <property type="entry name" value="SAM-dependent_MTases_sf"/>
</dbReference>
<dbReference type="KEGG" id="mig:Metig_0242"/>
<evidence type="ECO:0000313" key="3">
    <source>
        <dbReference type="Proteomes" id="UP000009227"/>
    </source>
</evidence>
<reference evidence="2 3" key="1">
    <citation type="submission" date="2011-05" db="EMBL/GenBank/DDBJ databases">
        <title>Complete sequence of Methanotorris igneus Kol 5.</title>
        <authorList>
            <consortium name="US DOE Joint Genome Institute"/>
            <person name="Lucas S."/>
            <person name="Han J."/>
            <person name="Lapidus A."/>
            <person name="Cheng J.-F."/>
            <person name="Goodwin L."/>
            <person name="Pitluck S."/>
            <person name="Peters L."/>
            <person name="Mikhailova N."/>
            <person name="Chertkov O."/>
            <person name="Han C."/>
            <person name="Tapia R."/>
            <person name="Land M."/>
            <person name="Hauser L."/>
            <person name="Kyrpides N."/>
            <person name="Ivanova N."/>
            <person name="Pagani I."/>
            <person name="Sieprawska-Lupa M."/>
            <person name="Whitman W."/>
            <person name="Woyke T."/>
        </authorList>
    </citation>
    <scope>NUCLEOTIDE SEQUENCE [LARGE SCALE GENOMIC DNA]</scope>
    <source>
        <strain evidence="3">DSM 5666 / JCM 11834 / Kol 5</strain>
    </source>
</reference>
<dbReference type="AlphaFoldDB" id="F6BAA9"/>
<name>F6BAA9_METIK</name>
<dbReference type="SUPFAM" id="SSF53335">
    <property type="entry name" value="S-adenosyl-L-methionine-dependent methyltransferases"/>
    <property type="match status" value="1"/>
</dbReference>
<keyword evidence="3" id="KW-1185">Reference proteome</keyword>
<dbReference type="CDD" id="cd02440">
    <property type="entry name" value="AdoMet_MTases"/>
    <property type="match status" value="1"/>
</dbReference>
<dbReference type="GeneID" id="10643077"/>
<dbReference type="RefSeq" id="WP_013798408.1">
    <property type="nucleotide sequence ID" value="NC_015562.1"/>
</dbReference>
<evidence type="ECO:0000259" key="1">
    <source>
        <dbReference type="Pfam" id="PF08241"/>
    </source>
</evidence>
<dbReference type="InterPro" id="IPR013216">
    <property type="entry name" value="Methyltransf_11"/>
</dbReference>
<accession>F6BAA9</accession>
<dbReference type="Gene3D" id="3.40.50.150">
    <property type="entry name" value="Vaccinia Virus protein VP39"/>
    <property type="match status" value="1"/>
</dbReference>